<organism evidence="1">
    <name type="scientific">bioreactor metagenome</name>
    <dbReference type="NCBI Taxonomy" id="1076179"/>
    <lineage>
        <taxon>unclassified sequences</taxon>
        <taxon>metagenomes</taxon>
        <taxon>ecological metagenomes</taxon>
    </lineage>
</organism>
<protein>
    <submittedName>
        <fullName evidence="1">Uncharacterized protein</fullName>
    </submittedName>
</protein>
<evidence type="ECO:0000313" key="1">
    <source>
        <dbReference type="EMBL" id="MPM65088.1"/>
    </source>
</evidence>
<dbReference type="AlphaFoldDB" id="A0A645BJ20"/>
<reference evidence="1" key="1">
    <citation type="submission" date="2019-08" db="EMBL/GenBank/DDBJ databases">
        <authorList>
            <person name="Kucharzyk K."/>
            <person name="Murdoch R.W."/>
            <person name="Higgins S."/>
            <person name="Loffler F."/>
        </authorList>
    </citation>
    <scope>NUCLEOTIDE SEQUENCE</scope>
</reference>
<proteinExistence type="predicted"/>
<accession>A0A645BJ20</accession>
<dbReference type="EMBL" id="VSSQ01020324">
    <property type="protein sequence ID" value="MPM65088.1"/>
    <property type="molecule type" value="Genomic_DNA"/>
</dbReference>
<sequence>MKRKITCGCICMVLFITASLMGYAADSVTYALDEVGLSVSLPSEFVVFTRDVSETDPNLSAYGLTKESMLSSMISENIYLYAFPEDLKNIITVVAKEDMPQNFNMYSDEELSKTAEQLTAQYEQDGITCLKSEIYSHNQSKFMKFFTTQLDGAGYRRTVNFAVNAAQKFRR</sequence>
<name>A0A645BJ20_9ZZZZ</name>
<gene>
    <name evidence="1" type="ORF">SDC9_111980</name>
</gene>
<comment type="caution">
    <text evidence="1">The sequence shown here is derived from an EMBL/GenBank/DDBJ whole genome shotgun (WGS) entry which is preliminary data.</text>
</comment>